<feature type="chain" id="PRO_5012940938" evidence="2">
    <location>
        <begin position="28"/>
        <end position="252"/>
    </location>
</feature>
<organism evidence="4 5">
    <name type="scientific">Pelagimonas phthalicica</name>
    <dbReference type="NCBI Taxonomy" id="1037362"/>
    <lineage>
        <taxon>Bacteria</taxon>
        <taxon>Pseudomonadati</taxon>
        <taxon>Pseudomonadota</taxon>
        <taxon>Alphaproteobacteria</taxon>
        <taxon>Rhodobacterales</taxon>
        <taxon>Roseobacteraceae</taxon>
        <taxon>Pelagimonas</taxon>
    </lineage>
</organism>
<dbReference type="SMART" id="SM00062">
    <property type="entry name" value="PBPb"/>
    <property type="match status" value="1"/>
</dbReference>
<gene>
    <name evidence="4" type="primary">fliY</name>
    <name evidence="4" type="ORF">TRP8649_03457</name>
</gene>
<feature type="signal peptide" evidence="2">
    <location>
        <begin position="1"/>
        <end position="27"/>
    </location>
</feature>
<dbReference type="PANTHER" id="PTHR35936">
    <property type="entry name" value="MEMBRANE-BOUND LYTIC MUREIN TRANSGLYCOSYLASE F"/>
    <property type="match status" value="1"/>
</dbReference>
<name>A0A238JGK2_9RHOB</name>
<proteinExistence type="predicted"/>
<dbReference type="PANTHER" id="PTHR35936:SF25">
    <property type="entry name" value="ABC TRANSPORTER SUBSTRATE-BINDING PROTEIN"/>
    <property type="match status" value="1"/>
</dbReference>
<dbReference type="SUPFAM" id="SSF53850">
    <property type="entry name" value="Periplasmic binding protein-like II"/>
    <property type="match status" value="1"/>
</dbReference>
<accession>A0A238JGK2</accession>
<reference evidence="5" key="1">
    <citation type="submission" date="2017-05" db="EMBL/GenBank/DDBJ databases">
        <authorList>
            <person name="Rodrigo-Torres L."/>
            <person name="Arahal R. D."/>
            <person name="Lucena T."/>
        </authorList>
    </citation>
    <scope>NUCLEOTIDE SEQUENCE [LARGE SCALE GENOMIC DNA]</scope>
    <source>
        <strain evidence="5">CECT 8649</strain>
    </source>
</reference>
<keyword evidence="5" id="KW-1185">Reference proteome</keyword>
<evidence type="ECO:0000256" key="1">
    <source>
        <dbReference type="ARBA" id="ARBA00022729"/>
    </source>
</evidence>
<feature type="domain" description="Solute-binding protein family 3/N-terminal" evidence="3">
    <location>
        <begin position="29"/>
        <end position="252"/>
    </location>
</feature>
<evidence type="ECO:0000259" key="3">
    <source>
        <dbReference type="SMART" id="SM00062"/>
    </source>
</evidence>
<dbReference type="RefSeq" id="WP_099247242.1">
    <property type="nucleotide sequence ID" value="NZ_FXXP01000002.1"/>
</dbReference>
<dbReference type="Pfam" id="PF00497">
    <property type="entry name" value="SBP_bac_3"/>
    <property type="match status" value="1"/>
</dbReference>
<dbReference type="InterPro" id="IPR001638">
    <property type="entry name" value="Solute-binding_3/MltF_N"/>
</dbReference>
<dbReference type="Gene3D" id="3.40.190.10">
    <property type="entry name" value="Periplasmic binding protein-like II"/>
    <property type="match status" value="2"/>
</dbReference>
<dbReference type="OrthoDB" id="5421182at2"/>
<dbReference type="Proteomes" id="UP000225972">
    <property type="component" value="Unassembled WGS sequence"/>
</dbReference>
<dbReference type="AlphaFoldDB" id="A0A238JGK2"/>
<dbReference type="EMBL" id="FXXP01000002">
    <property type="protein sequence ID" value="SMX29324.1"/>
    <property type="molecule type" value="Genomic_DNA"/>
</dbReference>
<keyword evidence="1 2" id="KW-0732">Signal</keyword>
<sequence length="252" mass="28265">MASSFAKFWKAAAQVLPLILAGHAAQAESWNVGSQDAFEPFNYTKDGIYMGIDVQILNEAANMVGVTLKHHPSPWKRALLDFEAGHLDAVFQITPTAERFKKWNMVGPFRKTRTVFLTKTDSPFQDIQSVDDLDGHVVGVVAGFTYESRFDSHPGITREASKDDYTNVRKLLLGRAEIVVGGYATLAHVVRELNATDELRFLPTALIEQDRYIVFRRGEVGDSQAQRMQEALEQMQASGRIQDIIQSHLVRE</sequence>
<evidence type="ECO:0000256" key="2">
    <source>
        <dbReference type="SAM" id="SignalP"/>
    </source>
</evidence>
<protein>
    <submittedName>
        <fullName evidence="4">Cystine-binding periplasmic protein</fullName>
    </submittedName>
</protein>
<evidence type="ECO:0000313" key="5">
    <source>
        <dbReference type="Proteomes" id="UP000225972"/>
    </source>
</evidence>
<evidence type="ECO:0000313" key="4">
    <source>
        <dbReference type="EMBL" id="SMX29324.1"/>
    </source>
</evidence>